<keyword evidence="3" id="KW-1185">Reference proteome</keyword>
<keyword evidence="1" id="KW-1133">Transmembrane helix</keyword>
<evidence type="ECO:0000256" key="1">
    <source>
        <dbReference type="SAM" id="Phobius"/>
    </source>
</evidence>
<feature type="transmembrane region" description="Helical" evidence="1">
    <location>
        <begin position="180"/>
        <end position="198"/>
    </location>
</feature>
<feature type="transmembrane region" description="Helical" evidence="1">
    <location>
        <begin position="314"/>
        <end position="332"/>
    </location>
</feature>
<feature type="transmembrane region" description="Helical" evidence="1">
    <location>
        <begin position="289"/>
        <end position="308"/>
    </location>
</feature>
<keyword evidence="1" id="KW-0812">Transmembrane</keyword>
<proteinExistence type="predicted"/>
<gene>
    <name evidence="2" type="ORF">FM101_10065</name>
</gene>
<dbReference type="Proteomes" id="UP000195913">
    <property type="component" value="Unassembled WGS sequence"/>
</dbReference>
<keyword evidence="1" id="KW-0472">Membrane</keyword>
<organism evidence="2 3">
    <name type="scientific">Arthrobacter rhombi</name>
    <dbReference type="NCBI Taxonomy" id="71253"/>
    <lineage>
        <taxon>Bacteria</taxon>
        <taxon>Bacillati</taxon>
        <taxon>Actinomycetota</taxon>
        <taxon>Actinomycetes</taxon>
        <taxon>Micrococcales</taxon>
        <taxon>Micrococcaceae</taxon>
        <taxon>Arthrobacter</taxon>
    </lineage>
</organism>
<accession>A0A1R4GF97</accession>
<reference evidence="2 3" key="1">
    <citation type="submission" date="2017-02" db="EMBL/GenBank/DDBJ databases">
        <authorList>
            <person name="Peterson S.W."/>
        </authorList>
    </citation>
    <scope>NUCLEOTIDE SEQUENCE [LARGE SCALE GENOMIC DNA]</scope>
    <source>
        <strain evidence="2 3">B Ar 00.02</strain>
    </source>
</reference>
<name>A0A1R4GF97_9MICC</name>
<evidence type="ECO:0000313" key="3">
    <source>
        <dbReference type="Proteomes" id="UP000195913"/>
    </source>
</evidence>
<feature type="transmembrane region" description="Helical" evidence="1">
    <location>
        <begin position="85"/>
        <end position="109"/>
    </location>
</feature>
<feature type="transmembrane region" description="Helical" evidence="1">
    <location>
        <begin position="149"/>
        <end position="168"/>
    </location>
</feature>
<dbReference type="RefSeq" id="WP_086999111.1">
    <property type="nucleotide sequence ID" value="NZ_FUHW01000036.1"/>
</dbReference>
<dbReference type="AlphaFoldDB" id="A0A1R4GF97"/>
<sequence length="346" mass="37464">MSARSVQEDSAWADSAFIRMIHLDVKIALVEAALTEAAAVVREAQAPPEELFGSAREWAESQLDELKQEGVDAVEKPLRLSFREVVVYSLGSATAVSVLLCVALLLRIGGDMPRFSIGLALMPWLISLVTLALISVYTRASERFSFVKAVVISVGLIVVGAAAIAGIIVPLGQDGPEGSIFWATALVPGYALLCFIVSKLWPGPQEGRGAAVEDIDAATSLPDGQWLTRARQALRGRGDLGEDRISQAIAEISEHANEQGSSLVTEFGRPEGYAQSLPANPRLKPRRLAFLYAGLASLWLILALVTWADHQWNPTWLLAGYLCLVILCFVQIGRYARRTKRADADT</sequence>
<dbReference type="EMBL" id="FUHW01000036">
    <property type="protein sequence ID" value="SJM66819.1"/>
    <property type="molecule type" value="Genomic_DNA"/>
</dbReference>
<protein>
    <submittedName>
        <fullName evidence="2">Uncharacterized protein</fullName>
    </submittedName>
</protein>
<feature type="transmembrane region" description="Helical" evidence="1">
    <location>
        <begin position="115"/>
        <end position="137"/>
    </location>
</feature>
<evidence type="ECO:0000313" key="2">
    <source>
        <dbReference type="EMBL" id="SJM66819.1"/>
    </source>
</evidence>